<reference evidence="2" key="1">
    <citation type="submission" date="2014-02" db="EMBL/GenBank/DDBJ databases">
        <authorList>
            <person name="Genoscope - CEA"/>
        </authorList>
    </citation>
    <scope>NUCLEOTIDE SEQUENCE</scope>
    <source>
        <strain evidence="2">LS3</strain>
    </source>
</reference>
<accession>A0A060T8E0</accession>
<dbReference type="GO" id="GO:0005797">
    <property type="term" value="C:Golgi medial cisterna"/>
    <property type="evidence" value="ECO:0007669"/>
    <property type="project" value="TreeGrafter"/>
</dbReference>
<dbReference type="GO" id="GO:0000138">
    <property type="term" value="C:Golgi trans cisterna"/>
    <property type="evidence" value="ECO:0007669"/>
    <property type="project" value="TreeGrafter"/>
</dbReference>
<reference evidence="2" key="2">
    <citation type="submission" date="2014-06" db="EMBL/GenBank/DDBJ databases">
        <title>The complete genome of Blastobotrys (Arxula) adeninivorans LS3 - a yeast of biotechnological interest.</title>
        <authorList>
            <person name="Kunze G."/>
            <person name="Gaillardin C."/>
            <person name="Czernicka M."/>
            <person name="Durrens P."/>
            <person name="Martin T."/>
            <person name="Boer E."/>
            <person name="Gabaldon T."/>
            <person name="Cruz J."/>
            <person name="Talla E."/>
            <person name="Marck C."/>
            <person name="Goffeau A."/>
            <person name="Barbe V."/>
            <person name="Baret P."/>
            <person name="Baronian K."/>
            <person name="Beier S."/>
            <person name="Bleykasten C."/>
            <person name="Bode R."/>
            <person name="Casaregola S."/>
            <person name="Despons L."/>
            <person name="Fairhead C."/>
            <person name="Giersberg M."/>
            <person name="Gierski P."/>
            <person name="Hahnel U."/>
            <person name="Hartmann A."/>
            <person name="Jankowska D."/>
            <person name="Jubin C."/>
            <person name="Jung P."/>
            <person name="Lafontaine I."/>
            <person name="Leh-Louis V."/>
            <person name="Lemaire M."/>
            <person name="Marcet-Houben M."/>
            <person name="Mascher M."/>
            <person name="Morel G."/>
            <person name="Richard G.-F."/>
            <person name="Riechen J."/>
            <person name="Sacerdot C."/>
            <person name="Sarkar A."/>
            <person name="Savel G."/>
            <person name="Schacherer J."/>
            <person name="Sherman D."/>
            <person name="Straub M.-L."/>
            <person name="Stein N."/>
            <person name="Thierry A."/>
            <person name="Trautwein-Schult A."/>
            <person name="Westhof E."/>
            <person name="Worch S."/>
            <person name="Dujon B."/>
            <person name="Souciet J.-L."/>
            <person name="Wincker P."/>
            <person name="Scholz U."/>
            <person name="Neuveglise N."/>
        </authorList>
    </citation>
    <scope>NUCLEOTIDE SEQUENCE</scope>
    <source>
        <strain evidence="2">LS3</strain>
    </source>
</reference>
<organism evidence="2">
    <name type="scientific">Blastobotrys adeninivorans</name>
    <name type="common">Yeast</name>
    <name type="synonym">Arxula adeninivorans</name>
    <dbReference type="NCBI Taxonomy" id="409370"/>
    <lineage>
        <taxon>Eukaryota</taxon>
        <taxon>Fungi</taxon>
        <taxon>Dikarya</taxon>
        <taxon>Ascomycota</taxon>
        <taxon>Saccharomycotina</taxon>
        <taxon>Dipodascomycetes</taxon>
        <taxon>Dipodascales</taxon>
        <taxon>Trichomonascaceae</taxon>
        <taxon>Blastobotrys</taxon>
    </lineage>
</organism>
<protein>
    <submittedName>
        <fullName evidence="2">ARAD1D05588p</fullName>
    </submittedName>
</protein>
<feature type="compositionally biased region" description="Low complexity" evidence="1">
    <location>
        <begin position="567"/>
        <end position="587"/>
    </location>
</feature>
<evidence type="ECO:0000313" key="2">
    <source>
        <dbReference type="EMBL" id="CDP37178.1"/>
    </source>
</evidence>
<dbReference type="EMBL" id="HG937694">
    <property type="protein sequence ID" value="CDP37178.1"/>
    <property type="molecule type" value="Genomic_DNA"/>
</dbReference>
<dbReference type="PANTHER" id="PTHR21575:SF12">
    <property type="entry name" value="PROTEIN HID1"/>
    <property type="match status" value="1"/>
</dbReference>
<feature type="region of interest" description="Disordered" evidence="1">
    <location>
        <begin position="562"/>
        <end position="597"/>
    </location>
</feature>
<dbReference type="PANTHER" id="PTHR21575">
    <property type="entry name" value="PROTEIN HID1"/>
    <property type="match status" value="1"/>
</dbReference>
<sequence length="807" mass="91303">MGATDSKLQFKSHILRLFEVANIPSDDPYWKKYWEQPESAGDVFSLFTASDVRNTRDKHLENFETLIQVTCDRLFALYNHPAFPHVERAPAKELINCVRIINRVLPFVYEARGHENVRKWEREFLWTRRDNSPPLAEQLIDTCMNLLFYSGFTVARSTNGKNNGTEAGYSKIVYSIWETGVGSSTPMPSSHELVSNRVEMLRLLLALSSDCIYTPLQELASRGSPYLTYMVTREDKRLVMSLLCSLLNVTMKYSPGWKVPYDHMLLSDRNRQLVTYSLQYLELLLMYPLPIDEGSQSSSDGSDSSSRNWFRYYASKIHRTQDLQFIADSTQRLLTQPIQVSTSYLPGSHLEVEWITELTMLFWDLIQSNKKFKAYMIASSRVHDFTIILLYYLLEYRSNSARSGLVRLCAYVLLYLSTNVEYAQSLSKRFEGQGALPSNAKVPAFNGTYGDYMIIQLLKLVSTGGDSLVYLLPTFLDCIYNISPYIQKISYLTSSSFIQLLSAASSPSFFMANDTNQMLLDIVLKTLNLLMTCNFQSNRNLVYNVYKNEALFKQLQSHLEYQLNPDNNNNSNNNSGANSVNSSNNNSTTAFAIDSDDEAEKETAKADQYRKVKKKLTAKVKGKLPATGENQDLNYIESSWMLVDRILALINAVKKELGGLGDSHAEPHTIIEAIGKIDKLPGLIEVDVEKDWNFEPLKFVWNDSSLGWYASILWGSIFEKENQVARANSPVTVLGSHNLNVGVWNGTDIKLFRVQEVAPSGPSITRPKGAVDAVADTMIQKFGQLTAGAWNSNSRGSEDSSDSRRRS</sequence>
<gene>
    <name evidence="2" type="ORF">GNLVRS02_ARAD1D05588g</name>
</gene>
<dbReference type="GO" id="GO:0016020">
    <property type="term" value="C:membrane"/>
    <property type="evidence" value="ECO:0007669"/>
    <property type="project" value="TreeGrafter"/>
</dbReference>
<name>A0A060T8E0_BLAAD</name>
<dbReference type="InterPro" id="IPR026705">
    <property type="entry name" value="Hid-1/Ecm30"/>
</dbReference>
<dbReference type="Pfam" id="PF12722">
    <property type="entry name" value="Hid1"/>
    <property type="match status" value="2"/>
</dbReference>
<dbReference type="PhylomeDB" id="A0A060T8E0"/>
<proteinExistence type="predicted"/>
<evidence type="ECO:0000256" key="1">
    <source>
        <dbReference type="SAM" id="MobiDB-lite"/>
    </source>
</evidence>
<dbReference type="AlphaFoldDB" id="A0A060T8E0"/>